<keyword evidence="1" id="KW-0472">Membrane</keyword>
<protein>
    <recommendedName>
        <fullName evidence="2">DUF4168 domain-containing protein</fullName>
    </recommendedName>
</protein>
<keyword evidence="1" id="KW-0812">Transmembrane</keyword>
<comment type="caution">
    <text evidence="3">The sequence shown here is derived from an EMBL/GenBank/DDBJ whole genome shotgun (WGS) entry which is preliminary data.</text>
</comment>
<feature type="domain" description="DUF4168" evidence="2">
    <location>
        <begin position="69"/>
        <end position="160"/>
    </location>
</feature>
<dbReference type="Proteomes" id="UP000289660">
    <property type="component" value="Unassembled WGS sequence"/>
</dbReference>
<evidence type="ECO:0000256" key="1">
    <source>
        <dbReference type="SAM" id="Phobius"/>
    </source>
</evidence>
<name>A0A402DJ75_MICAE</name>
<dbReference type="AlphaFoldDB" id="A0A402DJ75"/>
<gene>
    <name evidence="3" type="ORF">MiAbB_04153</name>
</gene>
<feature type="transmembrane region" description="Helical" evidence="1">
    <location>
        <begin position="30"/>
        <end position="50"/>
    </location>
</feature>
<proteinExistence type="predicted"/>
<keyword evidence="1" id="KW-1133">Transmembrane helix</keyword>
<evidence type="ECO:0000313" key="4">
    <source>
        <dbReference type="Proteomes" id="UP000289660"/>
    </source>
</evidence>
<accession>A0A402DJ75</accession>
<dbReference type="Pfam" id="PF13767">
    <property type="entry name" value="DUF4168"/>
    <property type="match status" value="1"/>
</dbReference>
<organism evidence="3 4">
    <name type="scientific">Microcystis aeruginosa NIES-4285</name>
    <dbReference type="NCBI Taxonomy" id="2497681"/>
    <lineage>
        <taxon>Bacteria</taxon>
        <taxon>Bacillati</taxon>
        <taxon>Cyanobacteriota</taxon>
        <taxon>Cyanophyceae</taxon>
        <taxon>Oscillatoriophycideae</taxon>
        <taxon>Chroococcales</taxon>
        <taxon>Microcystaceae</taxon>
        <taxon>Microcystis</taxon>
    </lineage>
</organism>
<evidence type="ECO:0000313" key="3">
    <source>
        <dbReference type="EMBL" id="GCE62208.1"/>
    </source>
</evidence>
<dbReference type="EMBL" id="BIFY01000114">
    <property type="protein sequence ID" value="GCE62208.1"/>
    <property type="molecule type" value="Genomic_DNA"/>
</dbReference>
<evidence type="ECO:0000259" key="2">
    <source>
        <dbReference type="Pfam" id="PF13767"/>
    </source>
</evidence>
<sequence>MLSLSIQRQTRMVIYCYPLADLGQSLRRSFIVTFLAVIAILGGVIPEFSWTTAVVSFRSSAYTQDFTADQIKRYATAVLLIETQRKQAYQAISQILGKIPPAITCNQRESFNNLPANAQKIAVDYCNNSKKIVQDSGLNATEFNAITNRVRSDDNLRRRVQNEMIRLQRENK</sequence>
<dbReference type="InterPro" id="IPR025433">
    <property type="entry name" value="DUF4168"/>
</dbReference>
<reference evidence="4" key="1">
    <citation type="submission" date="2018-12" db="EMBL/GenBank/DDBJ databases">
        <title>Genome sequence of Microcystis aeruginosa NIES-4285.</title>
        <authorList>
            <person name="Tanabe Y."/>
        </authorList>
    </citation>
    <scope>NUCLEOTIDE SEQUENCE [LARGE SCALE GENOMIC DNA]</scope>
    <source>
        <strain evidence="4">NIES-4285</strain>
    </source>
</reference>